<gene>
    <name evidence="4" type="ORF">CC80DRAFT_488637</name>
</gene>
<sequence>MKTSTYTLAISLVAPALAQEYFPPQNNTPALSVEARNPLDRRAIDYCGLSSYYCLNSECCGTTLYNCLPSGAQCCASLSSYGYGLYCLSGSTCTVVGGYVQCQKTGGGYISAGSSLKPTATGTSTATRRTSTATATDEDEPGQTSRGGSSSSSSSSSSGSSRKKTKSKSKVWIAGAVAGPLIGIAVIGAVVFFLCIVKKKQKKKADATNAAAMAVNNNPNNPNNNNNGGYGEDYKSPAYVQQYAAPTPIASPPPQWTPAAPTSVPAPQQQWNNTPPPALDQQNNHWAPASPAVTAISPVPNVVSPAPIPPPQTVNEFYGPNGNGPVSPMSTGNGGGYGQSVQPQAYQPQPVRGNAMELPTGQGVHAAPRNGAQELGG</sequence>
<organism evidence="4 5">
    <name type="scientific">Byssothecium circinans</name>
    <dbReference type="NCBI Taxonomy" id="147558"/>
    <lineage>
        <taxon>Eukaryota</taxon>
        <taxon>Fungi</taxon>
        <taxon>Dikarya</taxon>
        <taxon>Ascomycota</taxon>
        <taxon>Pezizomycotina</taxon>
        <taxon>Dothideomycetes</taxon>
        <taxon>Pleosporomycetidae</taxon>
        <taxon>Pleosporales</taxon>
        <taxon>Massarineae</taxon>
        <taxon>Massarinaceae</taxon>
        <taxon>Byssothecium</taxon>
    </lineage>
</organism>
<feature type="region of interest" description="Disordered" evidence="1">
    <location>
        <begin position="248"/>
        <end position="276"/>
    </location>
</feature>
<accession>A0A6A5U9F0</accession>
<feature type="chain" id="PRO_5025494853" description="Mid2 domain-containing protein" evidence="3">
    <location>
        <begin position="19"/>
        <end position="377"/>
    </location>
</feature>
<evidence type="ECO:0000256" key="3">
    <source>
        <dbReference type="SAM" id="SignalP"/>
    </source>
</evidence>
<evidence type="ECO:0000313" key="4">
    <source>
        <dbReference type="EMBL" id="KAF1961338.1"/>
    </source>
</evidence>
<keyword evidence="2" id="KW-0472">Membrane</keyword>
<feature type="compositionally biased region" description="Low complexity" evidence="1">
    <location>
        <begin position="144"/>
        <end position="160"/>
    </location>
</feature>
<evidence type="ECO:0000313" key="5">
    <source>
        <dbReference type="Proteomes" id="UP000800035"/>
    </source>
</evidence>
<feature type="region of interest" description="Disordered" evidence="1">
    <location>
        <begin position="117"/>
        <end position="165"/>
    </location>
</feature>
<reference evidence="4" key="1">
    <citation type="journal article" date="2020" name="Stud. Mycol.">
        <title>101 Dothideomycetes genomes: a test case for predicting lifestyles and emergence of pathogens.</title>
        <authorList>
            <person name="Haridas S."/>
            <person name="Albert R."/>
            <person name="Binder M."/>
            <person name="Bloem J."/>
            <person name="Labutti K."/>
            <person name="Salamov A."/>
            <person name="Andreopoulos B."/>
            <person name="Baker S."/>
            <person name="Barry K."/>
            <person name="Bills G."/>
            <person name="Bluhm B."/>
            <person name="Cannon C."/>
            <person name="Castanera R."/>
            <person name="Culley D."/>
            <person name="Daum C."/>
            <person name="Ezra D."/>
            <person name="Gonzalez J."/>
            <person name="Henrissat B."/>
            <person name="Kuo A."/>
            <person name="Liang C."/>
            <person name="Lipzen A."/>
            <person name="Lutzoni F."/>
            <person name="Magnuson J."/>
            <person name="Mondo S."/>
            <person name="Nolan M."/>
            <person name="Ohm R."/>
            <person name="Pangilinan J."/>
            <person name="Park H.-J."/>
            <person name="Ramirez L."/>
            <person name="Alfaro M."/>
            <person name="Sun H."/>
            <person name="Tritt A."/>
            <person name="Yoshinaga Y."/>
            <person name="Zwiers L.-H."/>
            <person name="Turgeon B."/>
            <person name="Goodwin S."/>
            <person name="Spatafora J."/>
            <person name="Crous P."/>
            <person name="Grigoriev I."/>
        </authorList>
    </citation>
    <scope>NUCLEOTIDE SEQUENCE</scope>
    <source>
        <strain evidence="4">CBS 675.92</strain>
    </source>
</reference>
<evidence type="ECO:0000256" key="1">
    <source>
        <dbReference type="SAM" id="MobiDB-lite"/>
    </source>
</evidence>
<dbReference type="OrthoDB" id="3798796at2759"/>
<feature type="signal peptide" evidence="3">
    <location>
        <begin position="1"/>
        <end position="18"/>
    </location>
</feature>
<evidence type="ECO:0008006" key="6">
    <source>
        <dbReference type="Google" id="ProtNLM"/>
    </source>
</evidence>
<keyword evidence="5" id="KW-1185">Reference proteome</keyword>
<keyword evidence="2" id="KW-0812">Transmembrane</keyword>
<dbReference type="Proteomes" id="UP000800035">
    <property type="component" value="Unassembled WGS sequence"/>
</dbReference>
<dbReference type="AlphaFoldDB" id="A0A6A5U9F0"/>
<name>A0A6A5U9F0_9PLEO</name>
<keyword evidence="3" id="KW-0732">Signal</keyword>
<feature type="compositionally biased region" description="Low complexity" evidence="1">
    <location>
        <begin position="119"/>
        <end position="135"/>
    </location>
</feature>
<protein>
    <recommendedName>
        <fullName evidence="6">Mid2 domain-containing protein</fullName>
    </recommendedName>
</protein>
<proteinExistence type="predicted"/>
<feature type="transmembrane region" description="Helical" evidence="2">
    <location>
        <begin position="171"/>
        <end position="197"/>
    </location>
</feature>
<keyword evidence="2" id="KW-1133">Transmembrane helix</keyword>
<feature type="region of interest" description="Disordered" evidence="1">
    <location>
        <begin position="319"/>
        <end position="377"/>
    </location>
</feature>
<dbReference type="EMBL" id="ML976981">
    <property type="protein sequence ID" value="KAF1961338.1"/>
    <property type="molecule type" value="Genomic_DNA"/>
</dbReference>
<evidence type="ECO:0000256" key="2">
    <source>
        <dbReference type="SAM" id="Phobius"/>
    </source>
</evidence>